<evidence type="ECO:0000313" key="2">
    <source>
        <dbReference type="Proteomes" id="UP000466442"/>
    </source>
</evidence>
<evidence type="ECO:0000313" key="1">
    <source>
        <dbReference type="EMBL" id="KAF6216037.1"/>
    </source>
</evidence>
<dbReference type="EMBL" id="WIXP02000001">
    <property type="protein sequence ID" value="KAF6216037.1"/>
    <property type="molecule type" value="Genomic_DNA"/>
</dbReference>
<sequence>MRFPFYFTIDSQVRCTDGRKVRMFDLPFTIQTPHSSISSRSSLIHHSCEHWLMIFVKGMSKNGSEHH</sequence>
<gene>
    <name evidence="1" type="ORF">GE061_000374</name>
</gene>
<accession>A0A6A4KHT8</accession>
<comment type="caution">
    <text evidence="1">The sequence shown here is derived from an EMBL/GenBank/DDBJ whole genome shotgun (WGS) entry which is preliminary data.</text>
</comment>
<organism evidence="1 2">
    <name type="scientific">Apolygus lucorum</name>
    <name type="common">Small green plant bug</name>
    <name type="synonym">Lygocoris lucorum</name>
    <dbReference type="NCBI Taxonomy" id="248454"/>
    <lineage>
        <taxon>Eukaryota</taxon>
        <taxon>Metazoa</taxon>
        <taxon>Ecdysozoa</taxon>
        <taxon>Arthropoda</taxon>
        <taxon>Hexapoda</taxon>
        <taxon>Insecta</taxon>
        <taxon>Pterygota</taxon>
        <taxon>Neoptera</taxon>
        <taxon>Paraneoptera</taxon>
        <taxon>Hemiptera</taxon>
        <taxon>Heteroptera</taxon>
        <taxon>Panheteroptera</taxon>
        <taxon>Cimicomorpha</taxon>
        <taxon>Miridae</taxon>
        <taxon>Mirini</taxon>
        <taxon>Apolygus</taxon>
    </lineage>
</organism>
<proteinExistence type="predicted"/>
<dbReference type="Proteomes" id="UP000466442">
    <property type="component" value="Linkage Group LG1"/>
</dbReference>
<name>A0A6A4KHT8_APOLU</name>
<dbReference type="AlphaFoldDB" id="A0A6A4KHT8"/>
<keyword evidence="2" id="KW-1185">Reference proteome</keyword>
<reference evidence="1" key="1">
    <citation type="journal article" date="2021" name="Mol. Ecol. Resour.">
        <title>Apolygus lucorum genome provides insights into omnivorousness and mesophyll feeding.</title>
        <authorList>
            <person name="Liu Y."/>
            <person name="Liu H."/>
            <person name="Wang H."/>
            <person name="Huang T."/>
            <person name="Liu B."/>
            <person name="Yang B."/>
            <person name="Yin L."/>
            <person name="Li B."/>
            <person name="Zhang Y."/>
            <person name="Zhang S."/>
            <person name="Jiang F."/>
            <person name="Zhang X."/>
            <person name="Ren Y."/>
            <person name="Wang B."/>
            <person name="Wang S."/>
            <person name="Lu Y."/>
            <person name="Wu K."/>
            <person name="Fan W."/>
            <person name="Wang G."/>
        </authorList>
    </citation>
    <scope>NUCLEOTIDE SEQUENCE</scope>
    <source>
        <strain evidence="1">12Hb</strain>
    </source>
</reference>
<protein>
    <submittedName>
        <fullName evidence="1">Uncharacterized protein</fullName>
    </submittedName>
</protein>